<accession>A0A9P1GIP9</accession>
<feature type="region of interest" description="Disordered" evidence="1">
    <location>
        <begin position="180"/>
        <end position="222"/>
    </location>
</feature>
<comment type="caution">
    <text evidence="2">The sequence shown here is derived from an EMBL/GenBank/DDBJ whole genome shotgun (WGS) entry which is preliminary data.</text>
</comment>
<feature type="compositionally biased region" description="Basic and acidic residues" evidence="1">
    <location>
        <begin position="186"/>
        <end position="213"/>
    </location>
</feature>
<reference evidence="2" key="1">
    <citation type="submission" date="2022-10" db="EMBL/GenBank/DDBJ databases">
        <authorList>
            <person name="Chen Y."/>
            <person name="Dougan E. K."/>
            <person name="Chan C."/>
            <person name="Rhodes N."/>
            <person name="Thang M."/>
        </authorList>
    </citation>
    <scope>NUCLEOTIDE SEQUENCE</scope>
</reference>
<dbReference type="EMBL" id="CAMXCT030006524">
    <property type="protein sequence ID" value="CAL4802622.1"/>
    <property type="molecule type" value="Genomic_DNA"/>
</dbReference>
<name>A0A9P1GIP9_9DINO</name>
<feature type="region of interest" description="Disordered" evidence="1">
    <location>
        <begin position="68"/>
        <end position="91"/>
    </location>
</feature>
<evidence type="ECO:0000313" key="2">
    <source>
        <dbReference type="EMBL" id="CAI4015310.1"/>
    </source>
</evidence>
<evidence type="ECO:0000256" key="1">
    <source>
        <dbReference type="SAM" id="MobiDB-lite"/>
    </source>
</evidence>
<dbReference type="EMBL" id="CAMXCT020006524">
    <property type="protein sequence ID" value="CAL1168685.1"/>
    <property type="molecule type" value="Genomic_DNA"/>
</dbReference>
<feature type="compositionally biased region" description="Polar residues" evidence="1">
    <location>
        <begin position="75"/>
        <end position="90"/>
    </location>
</feature>
<gene>
    <name evidence="2" type="ORF">C1SCF055_LOCUS40146</name>
</gene>
<protein>
    <submittedName>
        <fullName evidence="2">Uncharacterized protein</fullName>
    </submittedName>
</protein>
<evidence type="ECO:0000313" key="3">
    <source>
        <dbReference type="EMBL" id="CAL1168685.1"/>
    </source>
</evidence>
<dbReference type="AlphaFoldDB" id="A0A9P1GIP9"/>
<dbReference type="EMBL" id="CAMXCT010006524">
    <property type="protein sequence ID" value="CAI4015310.1"/>
    <property type="molecule type" value="Genomic_DNA"/>
</dbReference>
<dbReference type="Proteomes" id="UP001152797">
    <property type="component" value="Unassembled WGS sequence"/>
</dbReference>
<evidence type="ECO:0000313" key="4">
    <source>
        <dbReference type="Proteomes" id="UP001152797"/>
    </source>
</evidence>
<keyword evidence="4" id="KW-1185">Reference proteome</keyword>
<proteinExistence type="predicted"/>
<reference evidence="3" key="2">
    <citation type="submission" date="2024-04" db="EMBL/GenBank/DDBJ databases">
        <authorList>
            <person name="Chen Y."/>
            <person name="Shah S."/>
            <person name="Dougan E. K."/>
            <person name="Thang M."/>
            <person name="Chan C."/>
        </authorList>
    </citation>
    <scope>NUCLEOTIDE SEQUENCE [LARGE SCALE GENOMIC DNA]</scope>
</reference>
<sequence>MWNLADFFMARPILGWLELIKLDLEDTSELAHHHKVYMRDDLTYCSSSCRDRGLSRLYVNLKQSQLEGPRLPSGASLQTASNYKSESSLATKTERTEITEVTEISTSEEMDWGRLGRLAKIGQRVIDALLKRVASKTWGAQVLRTYSTSVLWGREVAENSAVAPLFNYLPQVDQYMQKDLSFDMSPRSDRRRASDRREGTLRHSLESLGKEEIQVMGEDNQP</sequence>
<organism evidence="2">
    <name type="scientific">Cladocopium goreaui</name>
    <dbReference type="NCBI Taxonomy" id="2562237"/>
    <lineage>
        <taxon>Eukaryota</taxon>
        <taxon>Sar</taxon>
        <taxon>Alveolata</taxon>
        <taxon>Dinophyceae</taxon>
        <taxon>Suessiales</taxon>
        <taxon>Symbiodiniaceae</taxon>
        <taxon>Cladocopium</taxon>
    </lineage>
</organism>